<dbReference type="InterPro" id="IPR029058">
    <property type="entry name" value="AB_hydrolase_fold"/>
</dbReference>
<name>A0ABQ2DKK4_9BACI</name>
<evidence type="ECO:0000313" key="2">
    <source>
        <dbReference type="Proteomes" id="UP000634435"/>
    </source>
</evidence>
<dbReference type="EMBL" id="BMPN01000003">
    <property type="protein sequence ID" value="GGJ59658.1"/>
    <property type="molecule type" value="Genomic_DNA"/>
</dbReference>
<comment type="caution">
    <text evidence="1">The sequence shown here is derived from an EMBL/GenBank/DDBJ whole genome shotgun (WGS) entry which is preliminary data.</text>
</comment>
<keyword evidence="2" id="KW-1185">Reference proteome</keyword>
<evidence type="ECO:0000313" key="1">
    <source>
        <dbReference type="EMBL" id="GGJ59658.1"/>
    </source>
</evidence>
<protein>
    <recommendedName>
        <fullName evidence="3">PGAP1-like protein</fullName>
    </recommendedName>
</protein>
<sequence>MTIRIVVMLLFSLIVLSIPCYVIAQSKGLANPRLVGKGEENVLMGKGGNGNEETPGDWYVGQAPVNPVENAPILLFVPGLNNVAQIFWEEEDGLYHAAYEAGYQTAFVQLYDAGGASADMWDNGMLLAEKIEVISAHFNGRPITLVAYSKGGVDAQTAAAYYGAWRYVDNIITLSSPHHGSQLADLANSNWAGWLADLLGFQGEGTTAVETGRMTHFRSEIDEQPYAYYNDYYTFGGMDWGSVLSVTWYGGVYLSSYGENDGVVTAVSSSLPEGQEIAIGEWDHLSIKTEIIFPFMDDYIMDGQVAVRPELTKAVKPTSAPVSNQLIRGNAITKGNPEQQELVVEDGVESIDLLVYAGHNLKDLTLIDPTGRSYSAKKVTTHDTGGIFYGAKSYRIAVKNPPEGNWKVKLSSNQDSAYLLVTKFDKQKDLPLIKKISEKSKPSTFNYQIQADSAQVKQDSLQATYTVLESGNRSTANTWKKSGTLDFSSELSNLKKNQSYNITIDVKGETRSGFPFERTLIDSIYTAD</sequence>
<dbReference type="Gene3D" id="3.40.50.1820">
    <property type="entry name" value="alpha/beta hydrolase"/>
    <property type="match status" value="1"/>
</dbReference>
<evidence type="ECO:0008006" key="3">
    <source>
        <dbReference type="Google" id="ProtNLM"/>
    </source>
</evidence>
<dbReference type="Proteomes" id="UP000634435">
    <property type="component" value="Unassembled WGS sequence"/>
</dbReference>
<gene>
    <name evidence="1" type="ORF">GCM10007111_22050</name>
</gene>
<reference evidence="2" key="1">
    <citation type="journal article" date="2019" name="Int. J. Syst. Evol. Microbiol.">
        <title>The Global Catalogue of Microorganisms (GCM) 10K type strain sequencing project: providing services to taxonomists for standard genome sequencing and annotation.</title>
        <authorList>
            <consortium name="The Broad Institute Genomics Platform"/>
            <consortium name="The Broad Institute Genome Sequencing Center for Infectious Disease"/>
            <person name="Wu L."/>
            <person name="Ma J."/>
        </authorList>
    </citation>
    <scope>NUCLEOTIDE SEQUENCE [LARGE SCALE GENOMIC DNA]</scope>
    <source>
        <strain evidence="2">JCM 30071</strain>
    </source>
</reference>
<accession>A0ABQ2DKK4</accession>
<dbReference type="SUPFAM" id="SSF53474">
    <property type="entry name" value="alpha/beta-Hydrolases"/>
    <property type="match status" value="1"/>
</dbReference>
<proteinExistence type="predicted"/>
<organism evidence="1 2">
    <name type="scientific">Virgibacillus kapii</name>
    <dbReference type="NCBI Taxonomy" id="1638645"/>
    <lineage>
        <taxon>Bacteria</taxon>
        <taxon>Bacillati</taxon>
        <taxon>Bacillota</taxon>
        <taxon>Bacilli</taxon>
        <taxon>Bacillales</taxon>
        <taxon>Bacillaceae</taxon>
        <taxon>Virgibacillus</taxon>
    </lineage>
</organism>
<dbReference type="RefSeq" id="WP_188943078.1">
    <property type="nucleotide sequence ID" value="NZ_BMPN01000003.1"/>
</dbReference>